<keyword evidence="1" id="KW-0812">Transmembrane</keyword>
<accession>A0AAN6NRY2</accession>
<reference evidence="2" key="2">
    <citation type="submission" date="2023-06" db="EMBL/GenBank/DDBJ databases">
        <authorList>
            <consortium name="Lawrence Berkeley National Laboratory"/>
            <person name="Mondo S.J."/>
            <person name="Hensen N."/>
            <person name="Bonometti L."/>
            <person name="Westerberg I."/>
            <person name="Brannstrom I.O."/>
            <person name="Guillou S."/>
            <person name="Cros-Aarteil S."/>
            <person name="Calhoun S."/>
            <person name="Haridas S."/>
            <person name="Kuo A."/>
            <person name="Pangilinan J."/>
            <person name="Riley R."/>
            <person name="Labutti K."/>
            <person name="Andreopoulos B."/>
            <person name="Lipzen A."/>
            <person name="Chen C."/>
            <person name="Yanf M."/>
            <person name="Daum C."/>
            <person name="Ng V."/>
            <person name="Clum A."/>
            <person name="Steindorff A."/>
            <person name="Ohm R."/>
            <person name="Martin F."/>
            <person name="Silar P."/>
            <person name="Natvig D."/>
            <person name="Lalanne C."/>
            <person name="Gautier V."/>
            <person name="Ament-Velasquez S.L."/>
            <person name="Kruys A."/>
            <person name="Hutchinson M.I."/>
            <person name="Powell A.J."/>
            <person name="Barry K."/>
            <person name="Miller A.N."/>
            <person name="Grigoriev I.V."/>
            <person name="Debuchy R."/>
            <person name="Gladieux P."/>
            <person name="Thoren M.H."/>
            <person name="Johannesson H."/>
        </authorList>
    </citation>
    <scope>NUCLEOTIDE SEQUENCE</scope>
    <source>
        <strain evidence="2">CBS 626.80</strain>
    </source>
</reference>
<protein>
    <submittedName>
        <fullName evidence="2">Uncharacterized protein</fullName>
    </submittedName>
</protein>
<keyword evidence="1" id="KW-1133">Transmembrane helix</keyword>
<keyword evidence="1" id="KW-0472">Membrane</keyword>
<proteinExistence type="predicted"/>
<evidence type="ECO:0000256" key="1">
    <source>
        <dbReference type="SAM" id="Phobius"/>
    </source>
</evidence>
<name>A0AAN6NRY2_9PEZI</name>
<dbReference type="EMBL" id="MU859245">
    <property type="protein sequence ID" value="KAK3948777.1"/>
    <property type="molecule type" value="Genomic_DNA"/>
</dbReference>
<evidence type="ECO:0000313" key="2">
    <source>
        <dbReference type="EMBL" id="KAK3948777.1"/>
    </source>
</evidence>
<evidence type="ECO:0000313" key="3">
    <source>
        <dbReference type="Proteomes" id="UP001303222"/>
    </source>
</evidence>
<keyword evidence="3" id="KW-1185">Reference proteome</keyword>
<feature type="transmembrane region" description="Helical" evidence="1">
    <location>
        <begin position="12"/>
        <end position="31"/>
    </location>
</feature>
<dbReference type="AlphaFoldDB" id="A0AAN6NRY2"/>
<sequence length="69" mass="8228">MVSFSVFRFFGFSRWSSAQGFLFFIIASCSWHSSRTFRFWGSWLGCFGYKEGWAGGAFWIRAPFFEHMW</sequence>
<organism evidence="2 3">
    <name type="scientific">Pseudoneurospora amorphoporcata</name>
    <dbReference type="NCBI Taxonomy" id="241081"/>
    <lineage>
        <taxon>Eukaryota</taxon>
        <taxon>Fungi</taxon>
        <taxon>Dikarya</taxon>
        <taxon>Ascomycota</taxon>
        <taxon>Pezizomycotina</taxon>
        <taxon>Sordariomycetes</taxon>
        <taxon>Sordariomycetidae</taxon>
        <taxon>Sordariales</taxon>
        <taxon>Sordariaceae</taxon>
        <taxon>Pseudoneurospora</taxon>
    </lineage>
</organism>
<reference evidence="2" key="1">
    <citation type="journal article" date="2023" name="Mol. Phylogenet. Evol.">
        <title>Genome-scale phylogeny and comparative genomics of the fungal order Sordariales.</title>
        <authorList>
            <person name="Hensen N."/>
            <person name="Bonometti L."/>
            <person name="Westerberg I."/>
            <person name="Brannstrom I.O."/>
            <person name="Guillou S."/>
            <person name="Cros-Aarteil S."/>
            <person name="Calhoun S."/>
            <person name="Haridas S."/>
            <person name="Kuo A."/>
            <person name="Mondo S."/>
            <person name="Pangilinan J."/>
            <person name="Riley R."/>
            <person name="LaButti K."/>
            <person name="Andreopoulos B."/>
            <person name="Lipzen A."/>
            <person name="Chen C."/>
            <person name="Yan M."/>
            <person name="Daum C."/>
            <person name="Ng V."/>
            <person name="Clum A."/>
            <person name="Steindorff A."/>
            <person name="Ohm R.A."/>
            <person name="Martin F."/>
            <person name="Silar P."/>
            <person name="Natvig D.O."/>
            <person name="Lalanne C."/>
            <person name="Gautier V."/>
            <person name="Ament-Velasquez S.L."/>
            <person name="Kruys A."/>
            <person name="Hutchinson M.I."/>
            <person name="Powell A.J."/>
            <person name="Barry K."/>
            <person name="Miller A.N."/>
            <person name="Grigoriev I.V."/>
            <person name="Debuchy R."/>
            <person name="Gladieux P."/>
            <person name="Hiltunen Thoren M."/>
            <person name="Johannesson H."/>
        </authorList>
    </citation>
    <scope>NUCLEOTIDE SEQUENCE</scope>
    <source>
        <strain evidence="2">CBS 626.80</strain>
    </source>
</reference>
<comment type="caution">
    <text evidence="2">The sequence shown here is derived from an EMBL/GenBank/DDBJ whole genome shotgun (WGS) entry which is preliminary data.</text>
</comment>
<dbReference type="Proteomes" id="UP001303222">
    <property type="component" value="Unassembled WGS sequence"/>
</dbReference>
<gene>
    <name evidence="2" type="ORF">QBC32DRAFT_50023</name>
</gene>